<dbReference type="Pfam" id="PF00335">
    <property type="entry name" value="Tetraspanin"/>
    <property type="match status" value="1"/>
</dbReference>
<dbReference type="PRINTS" id="PR00259">
    <property type="entry name" value="TMFOUR"/>
</dbReference>
<dbReference type="SUPFAM" id="SSF48652">
    <property type="entry name" value="Tetraspanin"/>
    <property type="match status" value="1"/>
</dbReference>
<evidence type="ECO:0000313" key="9">
    <source>
        <dbReference type="Proteomes" id="UP000770661"/>
    </source>
</evidence>
<sequence length="244" mass="26767">MGCVSKYGLLTINFFVVGLGLCVVGVSAAILRQNTIFGAVVSNMFYTVPLTTLLAGIFLTSLGVMGCLGAIKEHALVLKLYAAVVIVLLVVVMTAGLTMIAFTAHASHFLVSGMTNVFNLYGDEQKEYLTQDLDMLQHTIHCCGINAYTDWANFAYGNGTSVADGCCRNMTAGCGEKLLLDPDVEDLVYTKGCLSFVTKAFDSFWTPLFLLLLRFRSGSEHNLGMHHRQGFKEIRAHVRVRRYE</sequence>
<evidence type="ECO:0000313" key="8">
    <source>
        <dbReference type="EMBL" id="KAG0711068.1"/>
    </source>
</evidence>
<evidence type="ECO:0000256" key="5">
    <source>
        <dbReference type="ARBA" id="ARBA00023136"/>
    </source>
</evidence>
<feature type="transmembrane region" description="Helical" evidence="7">
    <location>
        <begin position="43"/>
        <end position="68"/>
    </location>
</feature>
<keyword evidence="5 7" id="KW-0472">Membrane</keyword>
<feature type="disulfide bond" evidence="6">
    <location>
        <begin position="142"/>
        <end position="174"/>
    </location>
</feature>
<dbReference type="InterPro" id="IPR000301">
    <property type="entry name" value="Tetraspanin_animals"/>
</dbReference>
<dbReference type="PANTHER" id="PTHR19282">
    <property type="entry name" value="TETRASPANIN"/>
    <property type="match status" value="1"/>
</dbReference>
<keyword evidence="6" id="KW-1015">Disulfide bond</keyword>
<evidence type="ECO:0000256" key="3">
    <source>
        <dbReference type="ARBA" id="ARBA00022692"/>
    </source>
</evidence>
<accession>A0A8J4XNR3</accession>
<keyword evidence="9" id="KW-1185">Reference proteome</keyword>
<dbReference type="InterPro" id="IPR008952">
    <property type="entry name" value="Tetraspanin_EC2_sf"/>
</dbReference>
<dbReference type="PIRSF" id="PIRSF002419">
    <property type="entry name" value="Tetraspanin"/>
    <property type="match status" value="1"/>
</dbReference>
<dbReference type="Proteomes" id="UP000770661">
    <property type="component" value="Unassembled WGS sequence"/>
</dbReference>
<proteinExistence type="inferred from homology"/>
<protein>
    <recommendedName>
        <fullName evidence="7">Tetraspanin</fullName>
    </recommendedName>
</protein>
<organism evidence="8 9">
    <name type="scientific">Chionoecetes opilio</name>
    <name type="common">Atlantic snow crab</name>
    <name type="synonym">Cancer opilio</name>
    <dbReference type="NCBI Taxonomy" id="41210"/>
    <lineage>
        <taxon>Eukaryota</taxon>
        <taxon>Metazoa</taxon>
        <taxon>Ecdysozoa</taxon>
        <taxon>Arthropoda</taxon>
        <taxon>Crustacea</taxon>
        <taxon>Multicrustacea</taxon>
        <taxon>Malacostraca</taxon>
        <taxon>Eumalacostraca</taxon>
        <taxon>Eucarida</taxon>
        <taxon>Decapoda</taxon>
        <taxon>Pleocyemata</taxon>
        <taxon>Brachyura</taxon>
        <taxon>Eubrachyura</taxon>
        <taxon>Majoidea</taxon>
        <taxon>Majidae</taxon>
        <taxon>Chionoecetes</taxon>
    </lineage>
</organism>
<name>A0A8J4XNR3_CHIOP</name>
<comment type="caution">
    <text evidence="7">Lacks conserved residue(s) required for the propagation of feature annotation.</text>
</comment>
<evidence type="ECO:0000256" key="1">
    <source>
        <dbReference type="ARBA" id="ARBA00004141"/>
    </source>
</evidence>
<evidence type="ECO:0000256" key="2">
    <source>
        <dbReference type="ARBA" id="ARBA00006840"/>
    </source>
</evidence>
<feature type="transmembrane region" description="Helical" evidence="7">
    <location>
        <begin position="80"/>
        <end position="102"/>
    </location>
</feature>
<dbReference type="EMBL" id="JACEEZ010023634">
    <property type="protein sequence ID" value="KAG0711068.1"/>
    <property type="molecule type" value="Genomic_DNA"/>
</dbReference>
<comment type="similarity">
    <text evidence="2 7">Belongs to the tetraspanin (TM4SF) family.</text>
</comment>
<dbReference type="AlphaFoldDB" id="A0A8J4XNR3"/>
<dbReference type="Gene3D" id="1.10.1450.10">
    <property type="entry name" value="Tetraspanin"/>
    <property type="match status" value="1"/>
</dbReference>
<keyword evidence="4 7" id="KW-1133">Transmembrane helix</keyword>
<gene>
    <name evidence="8" type="primary">Tspan6</name>
    <name evidence="8" type="ORF">GWK47_021461</name>
</gene>
<dbReference type="OrthoDB" id="10033535at2759"/>
<reference evidence="8" key="1">
    <citation type="submission" date="2020-07" db="EMBL/GenBank/DDBJ databases">
        <title>The High-quality genome of the commercially important snow crab, Chionoecetes opilio.</title>
        <authorList>
            <person name="Jeong J.-H."/>
            <person name="Ryu S."/>
        </authorList>
    </citation>
    <scope>NUCLEOTIDE SEQUENCE</scope>
    <source>
        <strain evidence="8">MADBK_172401_WGS</strain>
        <tissue evidence="8">Digestive gland</tissue>
    </source>
</reference>
<dbReference type="InterPro" id="IPR018499">
    <property type="entry name" value="Tetraspanin/Peripherin"/>
</dbReference>
<evidence type="ECO:0000256" key="6">
    <source>
        <dbReference type="PIRSR" id="PIRSR002419-1"/>
    </source>
</evidence>
<dbReference type="GO" id="GO:0005886">
    <property type="term" value="C:plasma membrane"/>
    <property type="evidence" value="ECO:0007669"/>
    <property type="project" value="TreeGrafter"/>
</dbReference>
<dbReference type="PANTHER" id="PTHR19282:SF544">
    <property type="entry name" value="TETRASPANIN"/>
    <property type="match status" value="1"/>
</dbReference>
<evidence type="ECO:0000256" key="7">
    <source>
        <dbReference type="RuleBase" id="RU361218"/>
    </source>
</evidence>
<feature type="transmembrane region" description="Helical" evidence="7">
    <location>
        <begin position="7"/>
        <end position="31"/>
    </location>
</feature>
<comment type="subcellular location">
    <subcellularLocation>
        <location evidence="1 7">Membrane</location>
        <topology evidence="1 7">Multi-pass membrane protein</topology>
    </subcellularLocation>
</comment>
<keyword evidence="3 7" id="KW-0812">Transmembrane</keyword>
<evidence type="ECO:0000256" key="4">
    <source>
        <dbReference type="ARBA" id="ARBA00022989"/>
    </source>
</evidence>
<comment type="caution">
    <text evidence="8">The sequence shown here is derived from an EMBL/GenBank/DDBJ whole genome shotgun (WGS) entry which is preliminary data.</text>
</comment>